<protein>
    <recommendedName>
        <fullName evidence="2">CN hydrolase domain-containing protein</fullName>
    </recommendedName>
</protein>
<dbReference type="InterPro" id="IPR040154">
    <property type="entry name" value="Biotinidase/VNN"/>
</dbReference>
<dbReference type="AlphaFoldDB" id="A0A834MBA4"/>
<evidence type="ECO:0000259" key="2">
    <source>
        <dbReference type="PROSITE" id="PS50263"/>
    </source>
</evidence>
<dbReference type="InterPro" id="IPR036526">
    <property type="entry name" value="C-N_Hydrolase_sf"/>
</dbReference>
<comment type="caution">
    <text evidence="3">The sequence shown here is derived from an EMBL/GenBank/DDBJ whole genome shotgun (WGS) entry which is preliminary data.</text>
</comment>
<evidence type="ECO:0000256" key="1">
    <source>
        <dbReference type="ARBA" id="ARBA00008225"/>
    </source>
</evidence>
<proteinExistence type="inferred from homology"/>
<keyword evidence="4" id="KW-1185">Reference proteome</keyword>
<dbReference type="SUPFAM" id="SSF56317">
    <property type="entry name" value="Carbon-nitrogen hydrolase"/>
    <property type="match status" value="1"/>
</dbReference>
<dbReference type="Gene3D" id="3.60.110.10">
    <property type="entry name" value="Carbon-nitrogen hydrolase"/>
    <property type="match status" value="1"/>
</dbReference>
<organism evidence="3 4">
    <name type="scientific">Rhynchophorus ferrugineus</name>
    <name type="common">Red palm weevil</name>
    <name type="synonym">Curculio ferrugineus</name>
    <dbReference type="NCBI Taxonomy" id="354439"/>
    <lineage>
        <taxon>Eukaryota</taxon>
        <taxon>Metazoa</taxon>
        <taxon>Ecdysozoa</taxon>
        <taxon>Arthropoda</taxon>
        <taxon>Hexapoda</taxon>
        <taxon>Insecta</taxon>
        <taxon>Pterygota</taxon>
        <taxon>Neoptera</taxon>
        <taxon>Endopterygota</taxon>
        <taxon>Coleoptera</taxon>
        <taxon>Polyphaga</taxon>
        <taxon>Cucujiformia</taxon>
        <taxon>Curculionidae</taxon>
        <taxon>Dryophthorinae</taxon>
        <taxon>Rhynchophorus</taxon>
    </lineage>
</organism>
<feature type="domain" description="CN hydrolase" evidence="2">
    <location>
        <begin position="1"/>
        <end position="177"/>
    </location>
</feature>
<gene>
    <name evidence="3" type="ORF">GWI33_008020</name>
</gene>
<sequence length="251" mass="27651">TLLRLSNSAKEHAVYLVVNLLERERDSSNKSTFYNTNIVFAKNGTLITKYRKINLQNEPKLTPGKDVVTFDTDFGRFGLMTGIDILNYKPSQWFGFSKNVTNVAYPTAWQSSMPFYMAMEVQAGYVLANKVNLLAAGFNEPSKGYGGSAIYQNDGDVINSFITDKPATSNVISTVDSASDFTLSGFDIIDGEPVSPLSNFNSSRDFDSKAYTFKSIELSGADISDSVCHKKICCSFNIVALSNETNSSEIY</sequence>
<feature type="non-terminal residue" evidence="3">
    <location>
        <position position="251"/>
    </location>
</feature>
<comment type="similarity">
    <text evidence="1">Belongs to the carbon-nitrogen hydrolase superfamily. BTD/VNN family.</text>
</comment>
<dbReference type="InterPro" id="IPR003010">
    <property type="entry name" value="C-N_Hydrolase"/>
</dbReference>
<dbReference type="PANTHER" id="PTHR10609">
    <property type="entry name" value="BIOTINIDASE-RELATED"/>
    <property type="match status" value="1"/>
</dbReference>
<reference evidence="3" key="1">
    <citation type="submission" date="2020-08" db="EMBL/GenBank/DDBJ databases">
        <title>Genome sequencing and assembly of the red palm weevil Rhynchophorus ferrugineus.</title>
        <authorList>
            <person name="Dias G.B."/>
            <person name="Bergman C.M."/>
            <person name="Manee M."/>
        </authorList>
    </citation>
    <scope>NUCLEOTIDE SEQUENCE</scope>
    <source>
        <strain evidence="3">AA-2017</strain>
        <tissue evidence="3">Whole larva</tissue>
    </source>
</reference>
<evidence type="ECO:0000313" key="4">
    <source>
        <dbReference type="Proteomes" id="UP000625711"/>
    </source>
</evidence>
<dbReference type="EMBL" id="JAACXV010002506">
    <property type="protein sequence ID" value="KAF7277378.1"/>
    <property type="molecule type" value="Genomic_DNA"/>
</dbReference>
<accession>A0A834MBA4</accession>
<dbReference type="Pfam" id="PF00795">
    <property type="entry name" value="CN_hydrolase"/>
    <property type="match status" value="1"/>
</dbReference>
<dbReference type="PANTHER" id="PTHR10609:SF14">
    <property type="entry name" value="BIOTINIDASE"/>
    <property type="match status" value="1"/>
</dbReference>
<evidence type="ECO:0000313" key="3">
    <source>
        <dbReference type="EMBL" id="KAF7277378.1"/>
    </source>
</evidence>
<feature type="non-terminal residue" evidence="3">
    <location>
        <position position="1"/>
    </location>
</feature>
<dbReference type="Proteomes" id="UP000625711">
    <property type="component" value="Unassembled WGS sequence"/>
</dbReference>
<dbReference type="OrthoDB" id="10250282at2759"/>
<dbReference type="PROSITE" id="PS50263">
    <property type="entry name" value="CN_HYDROLASE"/>
    <property type="match status" value="1"/>
</dbReference>
<name>A0A834MBA4_RHYFE</name>